<dbReference type="AlphaFoldDB" id="A0A2S5TER4"/>
<evidence type="ECO:0000313" key="2">
    <source>
        <dbReference type="Proteomes" id="UP000238220"/>
    </source>
</evidence>
<gene>
    <name evidence="1" type="ORF">C3942_11770</name>
</gene>
<evidence type="ECO:0000313" key="1">
    <source>
        <dbReference type="EMBL" id="PPE73481.1"/>
    </source>
</evidence>
<dbReference type="Proteomes" id="UP000238220">
    <property type="component" value="Unassembled WGS sequence"/>
</dbReference>
<evidence type="ECO:0008006" key="3">
    <source>
        <dbReference type="Google" id="ProtNLM"/>
    </source>
</evidence>
<accession>A0A2S5TER4</accession>
<dbReference type="SUPFAM" id="SSF69118">
    <property type="entry name" value="AhpD-like"/>
    <property type="match status" value="1"/>
</dbReference>
<dbReference type="OrthoDB" id="287782at2"/>
<dbReference type="EMBL" id="PSNW01000006">
    <property type="protein sequence ID" value="PPE73481.1"/>
    <property type="molecule type" value="Genomic_DNA"/>
</dbReference>
<organism evidence="1 2">
    <name type="scientific">Solimonas fluminis</name>
    <dbReference type="NCBI Taxonomy" id="2086571"/>
    <lineage>
        <taxon>Bacteria</taxon>
        <taxon>Pseudomonadati</taxon>
        <taxon>Pseudomonadota</taxon>
        <taxon>Gammaproteobacteria</taxon>
        <taxon>Nevskiales</taxon>
        <taxon>Nevskiaceae</taxon>
        <taxon>Solimonas</taxon>
    </lineage>
</organism>
<dbReference type="InterPro" id="IPR029032">
    <property type="entry name" value="AhpD-like"/>
</dbReference>
<dbReference type="RefSeq" id="WP_104230543.1">
    <property type="nucleotide sequence ID" value="NZ_PSNW01000006.1"/>
</dbReference>
<sequence length="180" mass="20026">MIKPLINSQISKFERAYDYDMSYARELLAADLKAVLLFNKVMPLAKYHRDIPVDAWFTAKIVGGLHEDCGPCTQLVVRMAEQAGVPAETLRAVVGRRPEQLPPDARLAYRFAEASLARSPEADPLREQVLQRWGRRALVSIAFALVAARIFPTLKYALGYGKTCLRVEVGGRPQAVTQTA</sequence>
<keyword evidence="2" id="KW-1185">Reference proteome</keyword>
<reference evidence="1 2" key="1">
    <citation type="submission" date="2018-02" db="EMBL/GenBank/DDBJ databases">
        <title>Genome sequencing of Solimonas sp. HR-BB.</title>
        <authorList>
            <person name="Lee Y."/>
            <person name="Jeon C.O."/>
        </authorList>
    </citation>
    <scope>NUCLEOTIDE SEQUENCE [LARGE SCALE GENOMIC DNA]</scope>
    <source>
        <strain evidence="1 2">HR-BB</strain>
    </source>
</reference>
<protein>
    <recommendedName>
        <fullName evidence="3">Carboxymuconolactone decarboxylase-like domain-containing protein</fullName>
    </recommendedName>
</protein>
<comment type="caution">
    <text evidence="1">The sequence shown here is derived from an EMBL/GenBank/DDBJ whole genome shotgun (WGS) entry which is preliminary data.</text>
</comment>
<name>A0A2S5TER4_9GAMM</name>
<dbReference type="Gene3D" id="1.20.1290.10">
    <property type="entry name" value="AhpD-like"/>
    <property type="match status" value="1"/>
</dbReference>
<proteinExistence type="predicted"/>